<evidence type="ECO:0000256" key="2">
    <source>
        <dbReference type="ARBA" id="ARBA00022448"/>
    </source>
</evidence>
<feature type="transmembrane region" description="Helical" evidence="8">
    <location>
        <begin position="131"/>
        <end position="153"/>
    </location>
</feature>
<keyword evidence="2" id="KW-0813">Transport</keyword>
<dbReference type="PIRSF" id="PIRSF036436">
    <property type="entry name" value="UCP036436"/>
    <property type="match status" value="1"/>
</dbReference>
<feature type="transmembrane region" description="Helical" evidence="8">
    <location>
        <begin position="314"/>
        <end position="334"/>
    </location>
</feature>
<dbReference type="PANTHER" id="PTHR13146:SF0">
    <property type="entry name" value="SOLUTE CARRIER FAMILY 35 MEMBER F6"/>
    <property type="match status" value="1"/>
</dbReference>
<evidence type="ECO:0000256" key="7">
    <source>
        <dbReference type="SAM" id="MobiDB-lite"/>
    </source>
</evidence>
<keyword evidence="9" id="KW-0732">Signal</keyword>
<feature type="signal peptide" evidence="9">
    <location>
        <begin position="1"/>
        <end position="22"/>
    </location>
</feature>
<evidence type="ECO:0000313" key="10">
    <source>
        <dbReference type="EMBL" id="ORX37175.1"/>
    </source>
</evidence>
<dbReference type="InParanoid" id="A0A1Y1UJ88"/>
<feature type="transmembrane region" description="Helical" evidence="8">
    <location>
        <begin position="235"/>
        <end position="255"/>
    </location>
</feature>
<reference evidence="10 11" key="1">
    <citation type="submission" date="2017-03" db="EMBL/GenBank/DDBJ databases">
        <title>Widespread Adenine N6-methylation of Active Genes in Fungi.</title>
        <authorList>
            <consortium name="DOE Joint Genome Institute"/>
            <person name="Mondo S.J."/>
            <person name="Dannebaum R.O."/>
            <person name="Kuo R.C."/>
            <person name="Louie K.B."/>
            <person name="Bewick A.J."/>
            <person name="Labutti K."/>
            <person name="Haridas S."/>
            <person name="Kuo A."/>
            <person name="Salamov A."/>
            <person name="Ahrendt S.R."/>
            <person name="Lau R."/>
            <person name="Bowen B.P."/>
            <person name="Lipzen A."/>
            <person name="Sullivan W."/>
            <person name="Andreopoulos W.B."/>
            <person name="Clum A."/>
            <person name="Lindquist E."/>
            <person name="Daum C."/>
            <person name="Northen T.R."/>
            <person name="Ramamoorthy G."/>
            <person name="Schmitz R.J."/>
            <person name="Gryganskyi A."/>
            <person name="Culley D."/>
            <person name="Magnuson J."/>
            <person name="James T.Y."/>
            <person name="O'Malley M.A."/>
            <person name="Stajich J.E."/>
            <person name="Spatafora J.W."/>
            <person name="Visel A."/>
            <person name="Grigoriev I.V."/>
        </authorList>
    </citation>
    <scope>NUCLEOTIDE SEQUENCE [LARGE SCALE GENOMIC DNA]</scope>
    <source>
        <strain evidence="10 11">NRRL Y-17943</strain>
    </source>
</reference>
<feature type="chain" id="PRO_5012123962" description="Integral membrane protein" evidence="9">
    <location>
        <begin position="23"/>
        <end position="438"/>
    </location>
</feature>
<evidence type="ECO:0000256" key="5">
    <source>
        <dbReference type="ARBA" id="ARBA00022989"/>
    </source>
</evidence>
<evidence type="ECO:0000256" key="1">
    <source>
        <dbReference type="ARBA" id="ARBA00004141"/>
    </source>
</evidence>
<keyword evidence="5 8" id="KW-1133">Transmembrane helix</keyword>
<dbReference type="EMBL" id="NBSH01000006">
    <property type="protein sequence ID" value="ORX37175.1"/>
    <property type="molecule type" value="Genomic_DNA"/>
</dbReference>
<evidence type="ECO:0000313" key="11">
    <source>
        <dbReference type="Proteomes" id="UP000193218"/>
    </source>
</evidence>
<dbReference type="FunCoup" id="A0A1Y1UJ88">
    <property type="interactions" value="89"/>
</dbReference>
<evidence type="ECO:0008006" key="12">
    <source>
        <dbReference type="Google" id="ProtNLM"/>
    </source>
</evidence>
<dbReference type="PROSITE" id="PS51257">
    <property type="entry name" value="PROKAR_LIPOPROTEIN"/>
    <property type="match status" value="1"/>
</dbReference>
<dbReference type="SUPFAM" id="SSF103481">
    <property type="entry name" value="Multidrug resistance efflux transporter EmrE"/>
    <property type="match status" value="1"/>
</dbReference>
<name>A0A1Y1UJ88_9TREE</name>
<evidence type="ECO:0000256" key="3">
    <source>
        <dbReference type="ARBA" id="ARBA00022597"/>
    </source>
</evidence>
<evidence type="ECO:0000256" key="8">
    <source>
        <dbReference type="SAM" id="Phobius"/>
    </source>
</evidence>
<dbReference type="STRING" id="4999.A0A1Y1UJ88"/>
<dbReference type="Proteomes" id="UP000193218">
    <property type="component" value="Unassembled WGS sequence"/>
</dbReference>
<evidence type="ECO:0000256" key="6">
    <source>
        <dbReference type="ARBA" id="ARBA00023136"/>
    </source>
</evidence>
<feature type="transmembrane region" description="Helical" evidence="8">
    <location>
        <begin position="372"/>
        <end position="394"/>
    </location>
</feature>
<feature type="transmembrane region" description="Helical" evidence="8">
    <location>
        <begin position="183"/>
        <end position="201"/>
    </location>
</feature>
<gene>
    <name evidence="10" type="ORF">BD324DRAFT_625068</name>
</gene>
<protein>
    <recommendedName>
        <fullName evidence="12">Integral membrane protein</fullName>
    </recommendedName>
</protein>
<comment type="subcellular location">
    <subcellularLocation>
        <location evidence="1">Membrane</location>
        <topology evidence="1">Multi-pass membrane protein</topology>
    </subcellularLocation>
</comment>
<evidence type="ECO:0000256" key="4">
    <source>
        <dbReference type="ARBA" id="ARBA00022692"/>
    </source>
</evidence>
<comment type="caution">
    <text evidence="10">The sequence shown here is derived from an EMBL/GenBank/DDBJ whole genome shotgun (WGS) entry which is preliminary data.</text>
</comment>
<keyword evidence="4 8" id="KW-0812">Transmembrane</keyword>
<dbReference type="PANTHER" id="PTHR13146">
    <property type="match status" value="1"/>
</dbReference>
<dbReference type="GeneID" id="33557572"/>
<keyword evidence="6 8" id="KW-0472">Membrane</keyword>
<feature type="transmembrane region" description="Helical" evidence="8">
    <location>
        <begin position="160"/>
        <end position="177"/>
    </location>
</feature>
<feature type="region of interest" description="Disordered" evidence="7">
    <location>
        <begin position="409"/>
        <end position="438"/>
    </location>
</feature>
<dbReference type="RefSeq" id="XP_021871213.1">
    <property type="nucleotide sequence ID" value="XM_022015763.1"/>
</dbReference>
<accession>A0A1Y1UJ88</accession>
<dbReference type="GO" id="GO:0055085">
    <property type="term" value="P:transmembrane transport"/>
    <property type="evidence" value="ECO:0007669"/>
    <property type="project" value="InterPro"/>
</dbReference>
<dbReference type="GO" id="GO:0016020">
    <property type="term" value="C:membrane"/>
    <property type="evidence" value="ECO:0007669"/>
    <property type="project" value="UniProtKB-SubCell"/>
</dbReference>
<feature type="transmembrane region" description="Helical" evidence="8">
    <location>
        <begin position="275"/>
        <end position="293"/>
    </location>
</feature>
<dbReference type="InterPro" id="IPR037185">
    <property type="entry name" value="EmrE-like"/>
</dbReference>
<keyword evidence="3" id="KW-0762">Sugar transport</keyword>
<dbReference type="Pfam" id="PF08449">
    <property type="entry name" value="UAA"/>
    <property type="match status" value="1"/>
</dbReference>
<evidence type="ECO:0000256" key="9">
    <source>
        <dbReference type="SAM" id="SignalP"/>
    </source>
</evidence>
<proteinExistence type="predicted"/>
<dbReference type="OrthoDB" id="408493at2759"/>
<organism evidence="10 11">
    <name type="scientific">Kockovaella imperatae</name>
    <dbReference type="NCBI Taxonomy" id="4999"/>
    <lineage>
        <taxon>Eukaryota</taxon>
        <taxon>Fungi</taxon>
        <taxon>Dikarya</taxon>
        <taxon>Basidiomycota</taxon>
        <taxon>Agaricomycotina</taxon>
        <taxon>Tremellomycetes</taxon>
        <taxon>Tremellales</taxon>
        <taxon>Cuniculitremaceae</taxon>
        <taxon>Kockovaella</taxon>
    </lineage>
</organism>
<keyword evidence="11" id="KW-1185">Reference proteome</keyword>
<dbReference type="InterPro" id="IPR012404">
    <property type="entry name" value="UCP036436"/>
</dbReference>
<dbReference type="InterPro" id="IPR013657">
    <property type="entry name" value="SCL35B1-4/HUT1"/>
</dbReference>
<sequence>MSSRSTVTTLVVGMFVTGCANSLLTKYQDKACVENCGPNDTLPKVDFEQPVWQTLNMFIGELGCGLPLLYRCIVQATKRKDGKSFPGRVLAAWPGDGSASTEGYNQVAQDEGEVAPKPDFEERLTGWKVCLLWFPAFFDICGTTLMNVGMILCPVSIYQMSRGALVLWVGILSVIFLRRHLYLYQWTSLIIVTMGVCLVGLSGSMQKKPMADEPVDLVARFMEIAQRSDEDPGKVAVGVLLILFAQVFTASQFVVEEKIMARYKVEPVAAVTYEGFFGLVTTLAAMPILHLTLRHRSPYFDVPRGWRQIIHHPRVYWTCIAIMFSIGSFNFFGLSVTTRISATARSLIDTCRTLGIWIFSLAVGWERLIFPLSLLQVAGFAMLVYGTFVFNGLLKPLCFPPPAQVRLPQESDLEETGATPAASSQSRQGYDVLPSDEH</sequence>
<dbReference type="AlphaFoldDB" id="A0A1Y1UJ88"/>